<dbReference type="Proteomes" id="UP001149165">
    <property type="component" value="Unassembled WGS sequence"/>
</dbReference>
<feature type="compositionally biased region" description="Low complexity" evidence="1">
    <location>
        <begin position="17"/>
        <end position="37"/>
    </location>
</feature>
<evidence type="ECO:0000313" key="4">
    <source>
        <dbReference type="Proteomes" id="UP001149165"/>
    </source>
</evidence>
<comment type="caution">
    <text evidence="3">The sequence shown here is derived from an EMBL/GenBank/DDBJ whole genome shotgun (WGS) entry which is preliminary data.</text>
</comment>
<organism evidence="3 4">
    <name type="scientific">Penicillium angulare</name>
    <dbReference type="NCBI Taxonomy" id="116970"/>
    <lineage>
        <taxon>Eukaryota</taxon>
        <taxon>Fungi</taxon>
        <taxon>Dikarya</taxon>
        <taxon>Ascomycota</taxon>
        <taxon>Pezizomycotina</taxon>
        <taxon>Eurotiomycetes</taxon>
        <taxon>Eurotiomycetidae</taxon>
        <taxon>Eurotiales</taxon>
        <taxon>Aspergillaceae</taxon>
        <taxon>Penicillium</taxon>
    </lineage>
</organism>
<keyword evidence="4" id="KW-1185">Reference proteome</keyword>
<reference evidence="3" key="1">
    <citation type="submission" date="2022-11" db="EMBL/GenBank/DDBJ databases">
        <authorList>
            <person name="Petersen C."/>
        </authorList>
    </citation>
    <scope>NUCLEOTIDE SEQUENCE</scope>
    <source>
        <strain evidence="3">IBT 30069</strain>
    </source>
</reference>
<dbReference type="AlphaFoldDB" id="A0A9W9KRU6"/>
<dbReference type="InterPro" id="IPR011009">
    <property type="entry name" value="Kinase-like_dom_sf"/>
</dbReference>
<reference evidence="3" key="2">
    <citation type="journal article" date="2023" name="IMA Fungus">
        <title>Comparative genomic study of the Penicillium genus elucidates a diverse pangenome and 15 lateral gene transfer events.</title>
        <authorList>
            <person name="Petersen C."/>
            <person name="Sorensen T."/>
            <person name="Nielsen M.R."/>
            <person name="Sondergaard T.E."/>
            <person name="Sorensen J.L."/>
            <person name="Fitzpatrick D.A."/>
            <person name="Frisvad J.C."/>
            <person name="Nielsen K.L."/>
        </authorList>
    </citation>
    <scope>NUCLEOTIDE SEQUENCE</scope>
    <source>
        <strain evidence="3">IBT 30069</strain>
    </source>
</reference>
<proteinExistence type="predicted"/>
<feature type="domain" description="Aminoglycoside phosphotransferase" evidence="2">
    <location>
        <begin position="81"/>
        <end position="307"/>
    </location>
</feature>
<dbReference type="PANTHER" id="PTHR21310">
    <property type="entry name" value="AMINOGLYCOSIDE PHOSPHOTRANSFERASE-RELATED-RELATED"/>
    <property type="match status" value="1"/>
</dbReference>
<protein>
    <recommendedName>
        <fullName evidence="2">Aminoglycoside phosphotransferase domain-containing protein</fullName>
    </recommendedName>
</protein>
<accession>A0A9W9KRU6</accession>
<sequence length="404" mass="45064">MMSEDASPDLEKSEVQSNASSCKSDTTSSHSDPSTYTYDHEPFETCKSRALQLGQEVLTPSNGELSIERMRGGGFNRIIGLSTTKQYILRIPRFEDRQLTEDLAPLQLLASQSIIPIPNVVKFDTSKSNALQSPYIIMDRISGASLWPTYPTMPHSAKSAIARDLGKVYAELHSIRSVNTGRLTFAPSAEQLSYESLMIQPLENSATDAMVPYENGPTSRTPLDTIRAILEHKIELATAMSPEAAGFRIEFYNQFLTIASEMDALGVLDESGYCLSHLDLEPRNIMAHSQGISGILDWDNALFAPLLLACAPPMWIWAWNDDEDEDERLAGDIPANPESRELKEVFENAAGSIYLRYAYGAQYRIARTLLRFAIDGIQVAEDFGRIEVLQAEWDKIRDLLRTTK</sequence>
<gene>
    <name evidence="3" type="ORF">N7456_000017</name>
</gene>
<name>A0A9W9KRU6_9EURO</name>
<dbReference type="PANTHER" id="PTHR21310:SF56">
    <property type="entry name" value="AMINOGLYCOSIDE PHOSPHOTRANSFERASE DOMAIN-CONTAINING PROTEIN"/>
    <property type="match status" value="1"/>
</dbReference>
<dbReference type="SUPFAM" id="SSF56112">
    <property type="entry name" value="Protein kinase-like (PK-like)"/>
    <property type="match status" value="1"/>
</dbReference>
<dbReference type="CDD" id="cd05120">
    <property type="entry name" value="APH_ChoK_like"/>
    <property type="match status" value="1"/>
</dbReference>
<dbReference type="Gene3D" id="3.90.1200.10">
    <property type="match status" value="1"/>
</dbReference>
<feature type="region of interest" description="Disordered" evidence="1">
    <location>
        <begin position="1"/>
        <end position="40"/>
    </location>
</feature>
<dbReference type="EMBL" id="JAPQKH010000001">
    <property type="protein sequence ID" value="KAJ5115669.1"/>
    <property type="molecule type" value="Genomic_DNA"/>
</dbReference>
<dbReference type="Pfam" id="PF01636">
    <property type="entry name" value="APH"/>
    <property type="match status" value="1"/>
</dbReference>
<evidence type="ECO:0000256" key="1">
    <source>
        <dbReference type="SAM" id="MobiDB-lite"/>
    </source>
</evidence>
<evidence type="ECO:0000259" key="2">
    <source>
        <dbReference type="Pfam" id="PF01636"/>
    </source>
</evidence>
<dbReference type="OrthoDB" id="4342075at2759"/>
<dbReference type="InterPro" id="IPR051678">
    <property type="entry name" value="AGP_Transferase"/>
</dbReference>
<dbReference type="InterPro" id="IPR002575">
    <property type="entry name" value="Aminoglycoside_PTrfase"/>
</dbReference>
<evidence type="ECO:0000313" key="3">
    <source>
        <dbReference type="EMBL" id="KAJ5115669.1"/>
    </source>
</evidence>